<proteinExistence type="predicted"/>
<name>A0A0F9NJ95_9ZZZZ</name>
<dbReference type="AlphaFoldDB" id="A0A0F9NJ95"/>
<organism evidence="2">
    <name type="scientific">marine sediment metagenome</name>
    <dbReference type="NCBI Taxonomy" id="412755"/>
    <lineage>
        <taxon>unclassified sequences</taxon>
        <taxon>metagenomes</taxon>
        <taxon>ecological metagenomes</taxon>
    </lineage>
</organism>
<feature type="region of interest" description="Disordered" evidence="1">
    <location>
        <begin position="113"/>
        <end position="132"/>
    </location>
</feature>
<protein>
    <submittedName>
        <fullName evidence="2">Uncharacterized protein</fullName>
    </submittedName>
</protein>
<dbReference type="EMBL" id="LAZR01006898">
    <property type="protein sequence ID" value="KKM88905.1"/>
    <property type="molecule type" value="Genomic_DNA"/>
</dbReference>
<gene>
    <name evidence="2" type="ORF">LCGC14_1254120</name>
</gene>
<accession>A0A0F9NJ95</accession>
<reference evidence="2" key="1">
    <citation type="journal article" date="2015" name="Nature">
        <title>Complex archaea that bridge the gap between prokaryotes and eukaryotes.</title>
        <authorList>
            <person name="Spang A."/>
            <person name="Saw J.H."/>
            <person name="Jorgensen S.L."/>
            <person name="Zaremba-Niedzwiedzka K."/>
            <person name="Martijn J."/>
            <person name="Lind A.E."/>
            <person name="van Eijk R."/>
            <person name="Schleper C."/>
            <person name="Guy L."/>
            <person name="Ettema T.J."/>
        </authorList>
    </citation>
    <scope>NUCLEOTIDE SEQUENCE</scope>
</reference>
<comment type="caution">
    <text evidence="2">The sequence shown here is derived from an EMBL/GenBank/DDBJ whole genome shotgun (WGS) entry which is preliminary data.</text>
</comment>
<evidence type="ECO:0000256" key="1">
    <source>
        <dbReference type="SAM" id="MobiDB-lite"/>
    </source>
</evidence>
<feature type="compositionally biased region" description="Acidic residues" evidence="1">
    <location>
        <begin position="123"/>
        <end position="132"/>
    </location>
</feature>
<sequence length="132" mass="14950">MKKLRTFWFNTLNECFGIVVGEDDVTGKRKAYCGVVPGNDEEADEARIMRTGSPIDPRLLREALNLLEPTEAAVKTAAGEPSAEEAIFRKLAAWLMGRYLVKTGDHYKIEKEHTQRMRNGLPPEEDWASVRE</sequence>
<evidence type="ECO:0000313" key="2">
    <source>
        <dbReference type="EMBL" id="KKM88905.1"/>
    </source>
</evidence>